<dbReference type="PROSITE" id="PS51109">
    <property type="entry name" value="G5"/>
    <property type="match status" value="1"/>
</dbReference>
<reference evidence="5 6" key="1">
    <citation type="submission" date="2020-07" db="EMBL/GenBank/DDBJ databases">
        <title>Alkalicella. sp. LB2 genome.</title>
        <authorList>
            <person name="Postec A."/>
            <person name="Quemeneur M."/>
        </authorList>
    </citation>
    <scope>NUCLEOTIDE SEQUENCE [LARGE SCALE GENOMIC DNA]</scope>
    <source>
        <strain evidence="5 6">LB2</strain>
    </source>
</reference>
<evidence type="ECO:0000313" key="5">
    <source>
        <dbReference type="EMBL" id="QNO15035.1"/>
    </source>
</evidence>
<dbReference type="AlphaFoldDB" id="A0A7G9W8M3"/>
<dbReference type="SUPFAM" id="SSF51261">
    <property type="entry name" value="Duplicated hybrid motif"/>
    <property type="match status" value="1"/>
</dbReference>
<proteinExistence type="predicted"/>
<dbReference type="CDD" id="cd00118">
    <property type="entry name" value="LysM"/>
    <property type="match status" value="1"/>
</dbReference>
<evidence type="ECO:0000256" key="1">
    <source>
        <dbReference type="ARBA" id="ARBA00022729"/>
    </source>
</evidence>
<dbReference type="EMBL" id="CP058559">
    <property type="protein sequence ID" value="QNO15035.1"/>
    <property type="molecule type" value="Genomic_DNA"/>
</dbReference>
<dbReference type="GO" id="GO:0004222">
    <property type="term" value="F:metalloendopeptidase activity"/>
    <property type="evidence" value="ECO:0007669"/>
    <property type="project" value="TreeGrafter"/>
</dbReference>
<sequence length="466" mass="51113">MNLKIPKFATQTQIGVVSLIIIAILLTIGHQGYNHYQPGFVYLVTVNGQEVGIVRDQDDLTNIIDHLTDQEKQRTGYDVLIVEEISTKREFQFQPNIHLPNLQYSIDSLVNYEASATLILVENEPTVIVESLDLAKQIIQDVTEYYTSFIKGKIVDQPKVLNDISFENVLVKPEEIVDFESAKSLLLRGTTNFETYKVSRGDSLWNIATKANISVEELKEANNLKTNVVNEGQELKLTTAEPLIVVEIVEEVSVQESIPFTTEWKNNSSLFYWQTRVITPGVNGIKETKYQVTKINGEEVEKVKIGTEVISEPVTRIAERGTSKQSNAAVGRFRWPLASGAGQITSPFGNRNDPFSGRIAFHTGVDIGAPAGTAVYASEGGTVRIAGRQGSYGNLVVIQHSGGYATYYAHLSSINTSVGSTVSKGQLIGRVGRTGSATGNHLHFEIRTGYGAGNGNPVNPMGFFSP</sequence>
<dbReference type="InterPro" id="IPR018392">
    <property type="entry name" value="LysM"/>
</dbReference>
<dbReference type="Gene3D" id="2.70.70.10">
    <property type="entry name" value="Glucose Permease (Domain IIA)"/>
    <property type="match status" value="1"/>
</dbReference>
<dbReference type="PANTHER" id="PTHR21666">
    <property type="entry name" value="PEPTIDASE-RELATED"/>
    <property type="match status" value="1"/>
</dbReference>
<dbReference type="RefSeq" id="WP_213165399.1">
    <property type="nucleotide sequence ID" value="NZ_CP058559.1"/>
</dbReference>
<keyword evidence="6" id="KW-1185">Reference proteome</keyword>
<keyword evidence="2" id="KW-0812">Transmembrane</keyword>
<dbReference type="SMART" id="SM00257">
    <property type="entry name" value="LysM"/>
    <property type="match status" value="1"/>
</dbReference>
<dbReference type="KEGG" id="acae:HYG86_09790"/>
<dbReference type="InterPro" id="IPR011055">
    <property type="entry name" value="Dup_hybrid_motif"/>
</dbReference>
<evidence type="ECO:0000259" key="4">
    <source>
        <dbReference type="PROSITE" id="PS51782"/>
    </source>
</evidence>
<dbReference type="CDD" id="cd12797">
    <property type="entry name" value="M23_peptidase"/>
    <property type="match status" value="1"/>
</dbReference>
<dbReference type="Pfam" id="PF01476">
    <property type="entry name" value="LysM"/>
    <property type="match status" value="1"/>
</dbReference>
<dbReference type="InterPro" id="IPR016047">
    <property type="entry name" value="M23ase_b-sheet_dom"/>
</dbReference>
<feature type="domain" description="G5" evidence="3">
    <location>
        <begin position="244"/>
        <end position="324"/>
    </location>
</feature>
<keyword evidence="2" id="KW-0472">Membrane</keyword>
<keyword evidence="2" id="KW-1133">Transmembrane helix</keyword>
<gene>
    <name evidence="5" type="ORF">HYG86_09790</name>
</gene>
<protein>
    <submittedName>
        <fullName evidence="5">M23 family metallopeptidase</fullName>
    </submittedName>
</protein>
<dbReference type="Gene3D" id="3.10.350.10">
    <property type="entry name" value="LysM domain"/>
    <property type="match status" value="1"/>
</dbReference>
<feature type="domain" description="LysM" evidence="4">
    <location>
        <begin position="194"/>
        <end position="237"/>
    </location>
</feature>
<dbReference type="PANTHER" id="PTHR21666:SF270">
    <property type="entry name" value="MUREIN HYDROLASE ACTIVATOR ENVC"/>
    <property type="match status" value="1"/>
</dbReference>
<dbReference type="SMART" id="SM01208">
    <property type="entry name" value="G5"/>
    <property type="match status" value="1"/>
</dbReference>
<dbReference type="Gene3D" id="2.20.230.10">
    <property type="entry name" value="Resuscitation-promoting factor rpfb"/>
    <property type="match status" value="1"/>
</dbReference>
<dbReference type="Pfam" id="PF01551">
    <property type="entry name" value="Peptidase_M23"/>
    <property type="match status" value="1"/>
</dbReference>
<dbReference type="InterPro" id="IPR050570">
    <property type="entry name" value="Cell_wall_metabolism_enzyme"/>
</dbReference>
<dbReference type="PROSITE" id="PS51782">
    <property type="entry name" value="LYSM"/>
    <property type="match status" value="1"/>
</dbReference>
<evidence type="ECO:0000259" key="3">
    <source>
        <dbReference type="PROSITE" id="PS51109"/>
    </source>
</evidence>
<dbReference type="InterPro" id="IPR036779">
    <property type="entry name" value="LysM_dom_sf"/>
</dbReference>
<dbReference type="Pfam" id="PF07501">
    <property type="entry name" value="G5"/>
    <property type="match status" value="1"/>
</dbReference>
<name>A0A7G9W8M3_ALKCA</name>
<accession>A0A7G9W8M3</accession>
<keyword evidence="1" id="KW-0732">Signal</keyword>
<evidence type="ECO:0000256" key="2">
    <source>
        <dbReference type="SAM" id="Phobius"/>
    </source>
</evidence>
<feature type="transmembrane region" description="Helical" evidence="2">
    <location>
        <begin position="12"/>
        <end position="33"/>
    </location>
</feature>
<dbReference type="InterPro" id="IPR011098">
    <property type="entry name" value="G5_dom"/>
</dbReference>
<evidence type="ECO:0000313" key="6">
    <source>
        <dbReference type="Proteomes" id="UP000516160"/>
    </source>
</evidence>
<organism evidence="5 6">
    <name type="scientific">Alkalicella caledoniensis</name>
    <dbReference type="NCBI Taxonomy" id="2731377"/>
    <lineage>
        <taxon>Bacteria</taxon>
        <taxon>Bacillati</taxon>
        <taxon>Bacillota</taxon>
        <taxon>Clostridia</taxon>
        <taxon>Eubacteriales</taxon>
        <taxon>Proteinivoracaceae</taxon>
        <taxon>Alkalicella</taxon>
    </lineage>
</organism>
<dbReference type="Proteomes" id="UP000516160">
    <property type="component" value="Chromosome"/>
</dbReference>